<evidence type="ECO:0000256" key="2">
    <source>
        <dbReference type="ARBA" id="ARBA00022679"/>
    </source>
</evidence>
<comment type="similarity">
    <text evidence="7">Belongs to the DHHC palmitoyltransferase family.</text>
</comment>
<feature type="domain" description="Palmitoyltransferase DHHC" evidence="8">
    <location>
        <begin position="93"/>
        <end position="218"/>
    </location>
</feature>
<feature type="transmembrane region" description="Helical" evidence="7">
    <location>
        <begin position="50"/>
        <end position="72"/>
    </location>
</feature>
<comment type="caution">
    <text evidence="9">The sequence shown here is derived from an EMBL/GenBank/DDBJ whole genome shotgun (WGS) entry which is preliminary data.</text>
</comment>
<dbReference type="EMBL" id="JAWDEY010000022">
    <property type="protein sequence ID" value="KAK6588757.1"/>
    <property type="molecule type" value="Genomic_DNA"/>
</dbReference>
<protein>
    <recommendedName>
        <fullName evidence="7">Palmitoyltransferase</fullName>
        <ecNumber evidence="7">2.3.1.225</ecNumber>
    </recommendedName>
</protein>
<dbReference type="AlphaFoldDB" id="A0AAV9XVQ1"/>
<keyword evidence="5 7" id="KW-0472">Membrane</keyword>
<sequence>MKNSLRKYLVNWIPVLLTLSVIIFSISLTSSQIIGVHLNEKPRFQNINGVILFSIYHIFNLLLIISFLSLSIFDPGSLEALQCLLEAPSGLKSRRYCDKCATRRWKPQRAHHCSICNKCIFKMDHHCFLINNCVGFSNQKNYILFLFYLMCSTLVSTFSTVFLLIKYQFHDMRETTHFSLTHMYINLITNIVILFCSIAFFIDQIDYILTNSSLIELIINKRGRETTLTKKLHSIFGENIYFWLVPFGNNNEPEFTEELYEVINYPVISSFETIDPNNPDLYDYFSRLSNSDTTAIKRRD</sequence>
<proteinExistence type="inferred from homology"/>
<dbReference type="EC" id="2.3.1.225" evidence="7"/>
<dbReference type="InterPro" id="IPR039859">
    <property type="entry name" value="PFA4/ZDH16/20/ERF2-like"/>
</dbReference>
<feature type="transmembrane region" description="Helical" evidence="7">
    <location>
        <begin position="184"/>
        <end position="202"/>
    </location>
</feature>
<dbReference type="GO" id="GO:0019706">
    <property type="term" value="F:protein-cysteine S-palmitoyltransferase activity"/>
    <property type="evidence" value="ECO:0007669"/>
    <property type="project" value="UniProtKB-EC"/>
</dbReference>
<keyword evidence="2 7" id="KW-0808">Transferase</keyword>
<feature type="transmembrane region" description="Helical" evidence="7">
    <location>
        <begin position="12"/>
        <end position="38"/>
    </location>
</feature>
<feature type="transmembrane region" description="Helical" evidence="7">
    <location>
        <begin position="142"/>
        <end position="164"/>
    </location>
</feature>
<keyword evidence="10" id="KW-1185">Reference proteome</keyword>
<dbReference type="Proteomes" id="UP001311799">
    <property type="component" value="Unassembled WGS sequence"/>
</dbReference>
<keyword evidence="4 7" id="KW-1133">Transmembrane helix</keyword>
<comment type="subcellular location">
    <subcellularLocation>
        <location evidence="1">Membrane</location>
        <topology evidence="1">Multi-pass membrane protein</topology>
    </subcellularLocation>
</comment>
<reference evidence="9 10" key="1">
    <citation type="submission" date="2023-10" db="EMBL/GenBank/DDBJ databases">
        <title>Comparative genomics analysis reveals potential genetic determinants of host preference in Cryptosporidium xiaoi.</title>
        <authorList>
            <person name="Xiao L."/>
            <person name="Li J."/>
        </authorList>
    </citation>
    <scope>NUCLEOTIDE SEQUENCE [LARGE SCALE GENOMIC DNA]</scope>
    <source>
        <strain evidence="9 10">52996</strain>
    </source>
</reference>
<evidence type="ECO:0000313" key="10">
    <source>
        <dbReference type="Proteomes" id="UP001311799"/>
    </source>
</evidence>
<gene>
    <name evidence="9" type="ORF">RS030_2197</name>
</gene>
<evidence type="ECO:0000256" key="5">
    <source>
        <dbReference type="ARBA" id="ARBA00023136"/>
    </source>
</evidence>
<dbReference type="InterPro" id="IPR001594">
    <property type="entry name" value="Palmitoyltrfase_DHHC"/>
</dbReference>
<evidence type="ECO:0000256" key="4">
    <source>
        <dbReference type="ARBA" id="ARBA00022989"/>
    </source>
</evidence>
<keyword evidence="6 7" id="KW-0012">Acyltransferase</keyword>
<dbReference type="PROSITE" id="PS50216">
    <property type="entry name" value="DHHC"/>
    <property type="match status" value="1"/>
</dbReference>
<dbReference type="GO" id="GO:0016020">
    <property type="term" value="C:membrane"/>
    <property type="evidence" value="ECO:0007669"/>
    <property type="project" value="UniProtKB-SubCell"/>
</dbReference>
<comment type="domain">
    <text evidence="7">The DHHC domain is required for palmitoyltransferase activity.</text>
</comment>
<dbReference type="PANTHER" id="PTHR12246">
    <property type="entry name" value="PALMITOYLTRANSFERASE ZDHHC16"/>
    <property type="match status" value="1"/>
</dbReference>
<keyword evidence="3 7" id="KW-0812">Transmembrane</keyword>
<evidence type="ECO:0000256" key="6">
    <source>
        <dbReference type="ARBA" id="ARBA00023315"/>
    </source>
</evidence>
<organism evidence="9 10">
    <name type="scientific">Cryptosporidium xiaoi</name>
    <dbReference type="NCBI Taxonomy" id="659607"/>
    <lineage>
        <taxon>Eukaryota</taxon>
        <taxon>Sar</taxon>
        <taxon>Alveolata</taxon>
        <taxon>Apicomplexa</taxon>
        <taxon>Conoidasida</taxon>
        <taxon>Coccidia</taxon>
        <taxon>Eucoccidiorida</taxon>
        <taxon>Eimeriorina</taxon>
        <taxon>Cryptosporidiidae</taxon>
        <taxon>Cryptosporidium</taxon>
    </lineage>
</organism>
<evidence type="ECO:0000256" key="1">
    <source>
        <dbReference type="ARBA" id="ARBA00004141"/>
    </source>
</evidence>
<evidence type="ECO:0000259" key="8">
    <source>
        <dbReference type="Pfam" id="PF01529"/>
    </source>
</evidence>
<evidence type="ECO:0000256" key="7">
    <source>
        <dbReference type="RuleBase" id="RU079119"/>
    </source>
</evidence>
<evidence type="ECO:0000256" key="3">
    <source>
        <dbReference type="ARBA" id="ARBA00022692"/>
    </source>
</evidence>
<dbReference type="Pfam" id="PF01529">
    <property type="entry name" value="DHHC"/>
    <property type="match status" value="1"/>
</dbReference>
<evidence type="ECO:0000313" key="9">
    <source>
        <dbReference type="EMBL" id="KAK6588757.1"/>
    </source>
</evidence>
<name>A0AAV9XVQ1_9CRYT</name>
<accession>A0AAV9XVQ1</accession>
<comment type="catalytic activity">
    <reaction evidence="7">
        <text>L-cysteinyl-[protein] + hexadecanoyl-CoA = S-hexadecanoyl-L-cysteinyl-[protein] + CoA</text>
        <dbReference type="Rhea" id="RHEA:36683"/>
        <dbReference type="Rhea" id="RHEA-COMP:10131"/>
        <dbReference type="Rhea" id="RHEA-COMP:11032"/>
        <dbReference type="ChEBI" id="CHEBI:29950"/>
        <dbReference type="ChEBI" id="CHEBI:57287"/>
        <dbReference type="ChEBI" id="CHEBI:57379"/>
        <dbReference type="ChEBI" id="CHEBI:74151"/>
        <dbReference type="EC" id="2.3.1.225"/>
    </reaction>
</comment>